<accession>G3INM7</accession>
<evidence type="ECO:0000259" key="1">
    <source>
        <dbReference type="Pfam" id="PF00651"/>
    </source>
</evidence>
<reference evidence="3" key="1">
    <citation type="journal article" date="2011" name="Nat. Biotechnol.">
        <title>The genomic sequence of the Chinese hamster ovary (CHO)-K1 cell line.</title>
        <authorList>
            <person name="Xu X."/>
            <person name="Nagarajan H."/>
            <person name="Lewis N.E."/>
            <person name="Pan S."/>
            <person name="Cai Z."/>
            <person name="Liu X."/>
            <person name="Chen W."/>
            <person name="Xie M."/>
            <person name="Wang W."/>
            <person name="Hammond S."/>
            <person name="Andersen M.R."/>
            <person name="Neff N."/>
            <person name="Passarelli B."/>
            <person name="Koh W."/>
            <person name="Fan H.C."/>
            <person name="Wang J."/>
            <person name="Gui Y."/>
            <person name="Lee K.H."/>
            <person name="Betenbaugh M.J."/>
            <person name="Quake S.R."/>
            <person name="Famili I."/>
            <person name="Palsson B.O."/>
            <person name="Wang J."/>
        </authorList>
    </citation>
    <scope>NUCLEOTIDE SEQUENCE [LARGE SCALE GENOMIC DNA]</scope>
    <source>
        <strain evidence="3">CHO K1 cell line</strain>
    </source>
</reference>
<evidence type="ECO:0000313" key="3">
    <source>
        <dbReference type="Proteomes" id="UP000001075"/>
    </source>
</evidence>
<dbReference type="EMBL" id="JH006591">
    <property type="protein sequence ID" value="EGW07531.1"/>
    <property type="molecule type" value="Genomic_DNA"/>
</dbReference>
<proteinExistence type="predicted"/>
<name>G3INM7_CRIGR</name>
<dbReference type="Proteomes" id="UP000001075">
    <property type="component" value="Unassembled WGS sequence"/>
</dbReference>
<dbReference type="Pfam" id="PF00651">
    <property type="entry name" value="BTB"/>
    <property type="match status" value="1"/>
</dbReference>
<dbReference type="Gene3D" id="3.30.710.10">
    <property type="entry name" value="Potassium Channel Kv1.1, Chain A"/>
    <property type="match status" value="1"/>
</dbReference>
<sequence>MMGFIYTGKAPGLQSMADAFLTAADKYGLERLKVMCENSICRVCSVENAAHPLILADLHNAEYLKA</sequence>
<dbReference type="InterPro" id="IPR011333">
    <property type="entry name" value="SKP1/BTB/POZ_sf"/>
</dbReference>
<dbReference type="AlphaFoldDB" id="G3INM7"/>
<dbReference type="PANTHER" id="PTHR24413">
    <property type="entry name" value="SPECKLE-TYPE POZ PROTEIN"/>
    <property type="match status" value="1"/>
</dbReference>
<feature type="domain" description="BTB" evidence="1">
    <location>
        <begin position="1"/>
        <end position="41"/>
    </location>
</feature>
<organism evidence="2 3">
    <name type="scientific">Cricetulus griseus</name>
    <name type="common">Chinese hamster</name>
    <name type="synonym">Cricetulus barabensis griseus</name>
    <dbReference type="NCBI Taxonomy" id="10029"/>
    <lineage>
        <taxon>Eukaryota</taxon>
        <taxon>Metazoa</taxon>
        <taxon>Chordata</taxon>
        <taxon>Craniata</taxon>
        <taxon>Vertebrata</taxon>
        <taxon>Euteleostomi</taxon>
        <taxon>Mammalia</taxon>
        <taxon>Eutheria</taxon>
        <taxon>Euarchontoglires</taxon>
        <taxon>Glires</taxon>
        <taxon>Rodentia</taxon>
        <taxon>Myomorpha</taxon>
        <taxon>Muroidea</taxon>
        <taxon>Cricetidae</taxon>
        <taxon>Cricetinae</taxon>
        <taxon>Cricetulus</taxon>
    </lineage>
</organism>
<gene>
    <name evidence="2" type="ORF">I79_025555</name>
</gene>
<dbReference type="SUPFAM" id="SSF54695">
    <property type="entry name" value="POZ domain"/>
    <property type="match status" value="1"/>
</dbReference>
<dbReference type="InParanoid" id="G3INM7"/>
<evidence type="ECO:0000313" key="2">
    <source>
        <dbReference type="EMBL" id="EGW07531.1"/>
    </source>
</evidence>
<protein>
    <submittedName>
        <fullName evidence="2">Speckle-type POZ protein-like A</fullName>
    </submittedName>
</protein>
<dbReference type="InterPro" id="IPR000210">
    <property type="entry name" value="BTB/POZ_dom"/>
</dbReference>
<dbReference type="Gene3D" id="6.10.250.3030">
    <property type="match status" value="1"/>
</dbReference>
<dbReference type="STRING" id="10029.G3INM7"/>